<keyword evidence="2" id="KW-0808">Transferase</keyword>
<dbReference type="RefSeq" id="WP_200351320.1">
    <property type="nucleotide sequence ID" value="NZ_BAABHZ010000006.1"/>
</dbReference>
<accession>A0A934V7Q0</accession>
<dbReference type="GO" id="GO:0005886">
    <property type="term" value="C:plasma membrane"/>
    <property type="evidence" value="ECO:0007669"/>
    <property type="project" value="TreeGrafter"/>
</dbReference>
<keyword evidence="2" id="KW-0489">Methyltransferase</keyword>
<keyword evidence="3" id="KW-1185">Reference proteome</keyword>
<sequence>MAARPRVSPAASPDRLPEQALEQWRQGEWKLLSGISQPTVEQHPRRAQLALLVASSHHQLGDREATLLWARLAISWGAEETDLARILISGVHNTLGRCSALAADHERMASHFQQAVMRNNEPPSLFTSQDRTIRELANLNLLQEATAIVERQITALQNLSPDSSREGALIAILKSEVGLLNHELAMALKRGQLRGHTSDEPAPDGDIAESEAIWLKNLSNRASSQIGQELWVLEKTSYKRGGFFVEFGATDGILLSNTHMLEKEFGWNGICAEPNPTSFRELEKNRGCIVSPACIGPITGERVEFIFAEAYGGMARDADSDNHKDKRQAYADNGNTAILTTISLHDFLVEHRAPRIIDYLSIDTEGSEFSILETFPFERWDIRYLTIEHNFTAQREKIRKLLESRGYRCQEAQWDDWYFKPEHS</sequence>
<dbReference type="AlphaFoldDB" id="A0A934V7Q0"/>
<dbReference type="Gene3D" id="3.40.50.150">
    <property type="entry name" value="Vaccinia Virus protein VP39"/>
    <property type="match status" value="1"/>
</dbReference>
<reference evidence="2" key="1">
    <citation type="submission" date="2021-01" db="EMBL/GenBank/DDBJ databases">
        <title>Modified the classification status of verrucomicrobia.</title>
        <authorList>
            <person name="Feng X."/>
        </authorList>
    </citation>
    <scope>NUCLEOTIDE SEQUENCE</scope>
    <source>
        <strain evidence="2">JCM 18052</strain>
    </source>
</reference>
<dbReference type="PANTHER" id="PTHR34009:SF2">
    <property type="entry name" value="PROTEIN STAR"/>
    <property type="match status" value="1"/>
</dbReference>
<dbReference type="GO" id="GO:0006888">
    <property type="term" value="P:endoplasmic reticulum to Golgi vesicle-mediated transport"/>
    <property type="evidence" value="ECO:0007669"/>
    <property type="project" value="TreeGrafter"/>
</dbReference>
<dbReference type="PANTHER" id="PTHR34009">
    <property type="entry name" value="PROTEIN STAR"/>
    <property type="match status" value="1"/>
</dbReference>
<dbReference type="InterPro" id="IPR029063">
    <property type="entry name" value="SAM-dependent_MTases_sf"/>
</dbReference>
<dbReference type="SUPFAM" id="SSF53335">
    <property type="entry name" value="S-adenosyl-L-methionine-dependent methyltransferases"/>
    <property type="match status" value="1"/>
</dbReference>
<evidence type="ECO:0000313" key="3">
    <source>
        <dbReference type="Proteomes" id="UP000600139"/>
    </source>
</evidence>
<protein>
    <submittedName>
        <fullName evidence="2">FkbM family methyltransferase</fullName>
    </submittedName>
</protein>
<organism evidence="2 3">
    <name type="scientific">Luteolibacter yonseiensis</name>
    <dbReference type="NCBI Taxonomy" id="1144680"/>
    <lineage>
        <taxon>Bacteria</taxon>
        <taxon>Pseudomonadati</taxon>
        <taxon>Verrucomicrobiota</taxon>
        <taxon>Verrucomicrobiia</taxon>
        <taxon>Verrucomicrobiales</taxon>
        <taxon>Verrucomicrobiaceae</taxon>
        <taxon>Luteolibacter</taxon>
    </lineage>
</organism>
<dbReference type="InterPro" id="IPR006342">
    <property type="entry name" value="FkbM_mtfrase"/>
</dbReference>
<name>A0A934V7Q0_9BACT</name>
<dbReference type="Proteomes" id="UP000600139">
    <property type="component" value="Unassembled WGS sequence"/>
</dbReference>
<dbReference type="GO" id="GO:0005737">
    <property type="term" value="C:cytoplasm"/>
    <property type="evidence" value="ECO:0007669"/>
    <property type="project" value="GOC"/>
</dbReference>
<dbReference type="GO" id="GO:0008168">
    <property type="term" value="F:methyltransferase activity"/>
    <property type="evidence" value="ECO:0007669"/>
    <property type="project" value="UniProtKB-KW"/>
</dbReference>
<evidence type="ECO:0000259" key="1">
    <source>
        <dbReference type="Pfam" id="PF05050"/>
    </source>
</evidence>
<dbReference type="EMBL" id="JAENIK010000011">
    <property type="protein sequence ID" value="MBK1816382.1"/>
    <property type="molecule type" value="Genomic_DNA"/>
</dbReference>
<evidence type="ECO:0000313" key="2">
    <source>
        <dbReference type="EMBL" id="MBK1816382.1"/>
    </source>
</evidence>
<gene>
    <name evidence="2" type="ORF">JIN84_12215</name>
</gene>
<dbReference type="InterPro" id="IPR053202">
    <property type="entry name" value="EGF_Rcpt_Signaling_Reg"/>
</dbReference>
<dbReference type="GO" id="GO:0016197">
    <property type="term" value="P:endosomal transport"/>
    <property type="evidence" value="ECO:0007669"/>
    <property type="project" value="TreeGrafter"/>
</dbReference>
<feature type="domain" description="Methyltransferase FkbM" evidence="1">
    <location>
        <begin position="247"/>
        <end position="409"/>
    </location>
</feature>
<comment type="caution">
    <text evidence="2">The sequence shown here is derived from an EMBL/GenBank/DDBJ whole genome shotgun (WGS) entry which is preliminary data.</text>
</comment>
<dbReference type="GO" id="GO:0032259">
    <property type="term" value="P:methylation"/>
    <property type="evidence" value="ECO:0007669"/>
    <property type="project" value="UniProtKB-KW"/>
</dbReference>
<dbReference type="Pfam" id="PF05050">
    <property type="entry name" value="Methyltransf_21"/>
    <property type="match status" value="1"/>
</dbReference>
<proteinExistence type="predicted"/>